<evidence type="ECO:0000313" key="2">
    <source>
        <dbReference type="Proteomes" id="UP001579974"/>
    </source>
</evidence>
<accession>A0ABV5AL61</accession>
<dbReference type="Proteomes" id="UP001579974">
    <property type="component" value="Unassembled WGS sequence"/>
</dbReference>
<evidence type="ECO:0000313" key="1">
    <source>
        <dbReference type="EMBL" id="MFB5193009.1"/>
    </source>
</evidence>
<keyword evidence="2" id="KW-1185">Reference proteome</keyword>
<reference evidence="1 2" key="1">
    <citation type="journal article" date="2024" name="Int. J. Mol. Sci.">
        <title>Exploration of Alicyclobacillus spp. Genome in Search of Antibiotic Resistance.</title>
        <authorList>
            <person name="Bucka-Kolendo J."/>
            <person name="Kiousi D.E."/>
            <person name="Dekowska A."/>
            <person name="Mikolajczuk-Szczyrba A."/>
            <person name="Karadedos D.M."/>
            <person name="Michael P."/>
            <person name="Galanis A."/>
            <person name="Sokolowska B."/>
        </authorList>
    </citation>
    <scope>NUCLEOTIDE SEQUENCE [LARGE SCALE GENOMIC DNA]</scope>
    <source>
        <strain evidence="1 2">KKP 3000</strain>
    </source>
</reference>
<dbReference type="RefSeq" id="WP_275474341.1">
    <property type="nucleotide sequence ID" value="NZ_CP162940.1"/>
</dbReference>
<proteinExistence type="predicted"/>
<protein>
    <submittedName>
        <fullName evidence="1">Uncharacterized protein</fullName>
    </submittedName>
</protein>
<dbReference type="EMBL" id="JBDXSU010000034">
    <property type="protein sequence ID" value="MFB5193009.1"/>
    <property type="molecule type" value="Genomic_DNA"/>
</dbReference>
<name>A0ABV5AL61_9BACL</name>
<sequence length="70" mass="7951">MASDSATMEIQLDDSRRCPGCGDPLGRATSLIVAYWRDYESVYFCYCANCGWEGEIVEHVHHIAYELSEE</sequence>
<gene>
    <name evidence="1" type="ORF">KKP3000_002604</name>
</gene>
<comment type="caution">
    <text evidence="1">The sequence shown here is derived from an EMBL/GenBank/DDBJ whole genome shotgun (WGS) entry which is preliminary data.</text>
</comment>
<organism evidence="1 2">
    <name type="scientific">Alicyclobacillus fastidiosus</name>
    <dbReference type="NCBI Taxonomy" id="392011"/>
    <lineage>
        <taxon>Bacteria</taxon>
        <taxon>Bacillati</taxon>
        <taxon>Bacillota</taxon>
        <taxon>Bacilli</taxon>
        <taxon>Bacillales</taxon>
        <taxon>Alicyclobacillaceae</taxon>
        <taxon>Alicyclobacillus</taxon>
    </lineage>
</organism>